<name>A0ABW0LKH0_9BACI</name>
<evidence type="ECO:0000313" key="2">
    <source>
        <dbReference type="Proteomes" id="UP001596147"/>
    </source>
</evidence>
<sequence length="123" mass="14528">MEKSNELHKEWIHPFWIHIDGMQIEMDGGIYEGYVRMFANYYFWEEESIVGIGEVSTKRHEIKDAILIAMKNAITDLLAEIKHHPIDFWESEKPITNEKVYFSMYHSESLEIDYLDDSPDAGE</sequence>
<accession>A0ABW0LKH0</accession>
<reference evidence="2" key="1">
    <citation type="journal article" date="2019" name="Int. J. Syst. Evol. Microbiol.">
        <title>The Global Catalogue of Microorganisms (GCM) 10K type strain sequencing project: providing services to taxonomists for standard genome sequencing and annotation.</title>
        <authorList>
            <consortium name="The Broad Institute Genomics Platform"/>
            <consortium name="The Broad Institute Genome Sequencing Center for Infectious Disease"/>
            <person name="Wu L."/>
            <person name="Ma J."/>
        </authorList>
    </citation>
    <scope>NUCLEOTIDE SEQUENCE [LARGE SCALE GENOMIC DNA]</scope>
    <source>
        <strain evidence="2">CGMCC 1.12237</strain>
    </source>
</reference>
<dbReference type="RefSeq" id="WP_382354395.1">
    <property type="nucleotide sequence ID" value="NZ_JBHSMC010000026.1"/>
</dbReference>
<proteinExistence type="predicted"/>
<keyword evidence="2" id="KW-1185">Reference proteome</keyword>
<gene>
    <name evidence="1" type="ORF">ACFPM4_16890</name>
</gene>
<organism evidence="1 2">
    <name type="scientific">Lederbergia graminis</name>
    <dbReference type="NCBI Taxonomy" id="735518"/>
    <lineage>
        <taxon>Bacteria</taxon>
        <taxon>Bacillati</taxon>
        <taxon>Bacillota</taxon>
        <taxon>Bacilli</taxon>
        <taxon>Bacillales</taxon>
        <taxon>Bacillaceae</taxon>
        <taxon>Lederbergia</taxon>
    </lineage>
</organism>
<comment type="caution">
    <text evidence="1">The sequence shown here is derived from an EMBL/GenBank/DDBJ whole genome shotgun (WGS) entry which is preliminary data.</text>
</comment>
<dbReference type="Proteomes" id="UP001596147">
    <property type="component" value="Unassembled WGS sequence"/>
</dbReference>
<protein>
    <submittedName>
        <fullName evidence="1">Uncharacterized protein</fullName>
    </submittedName>
</protein>
<evidence type="ECO:0000313" key="1">
    <source>
        <dbReference type="EMBL" id="MFC5466399.1"/>
    </source>
</evidence>
<dbReference type="EMBL" id="JBHSMC010000026">
    <property type="protein sequence ID" value="MFC5466399.1"/>
    <property type="molecule type" value="Genomic_DNA"/>
</dbReference>